<accession>A0A4Y3PIF6</accession>
<sequence>MQAYLQIGRMAAGSLVAVTTYDYEENEENQDQREIVKAVKDTHLLTPPTLVSILMLCRNMKMGMGECPGSDENKLSTLYPQKMWTTFCRKK</sequence>
<reference evidence="1 2" key="1">
    <citation type="submission" date="2019-06" db="EMBL/GenBank/DDBJ databases">
        <title>Whole genome shotgun sequence of Brevibacillus parabrevis NBRC 12334.</title>
        <authorList>
            <person name="Hosoyama A."/>
            <person name="Uohara A."/>
            <person name="Ohji S."/>
            <person name="Ichikawa N."/>
        </authorList>
    </citation>
    <scope>NUCLEOTIDE SEQUENCE [LARGE SCALE GENOMIC DNA]</scope>
    <source>
        <strain evidence="1 2">NBRC 12334</strain>
    </source>
</reference>
<gene>
    <name evidence="1" type="ORF">BPA01_38600</name>
</gene>
<organism evidence="1 2">
    <name type="scientific">Brevibacillus parabrevis</name>
    <dbReference type="NCBI Taxonomy" id="54914"/>
    <lineage>
        <taxon>Bacteria</taxon>
        <taxon>Bacillati</taxon>
        <taxon>Bacillota</taxon>
        <taxon>Bacilli</taxon>
        <taxon>Bacillales</taxon>
        <taxon>Paenibacillaceae</taxon>
        <taxon>Brevibacillus</taxon>
    </lineage>
</organism>
<dbReference type="AlphaFoldDB" id="A0A4Y3PIF6"/>
<proteinExistence type="predicted"/>
<dbReference type="EMBL" id="BJMH01000021">
    <property type="protein sequence ID" value="GEB34280.1"/>
    <property type="molecule type" value="Genomic_DNA"/>
</dbReference>
<dbReference type="STRING" id="54914.AV540_04170"/>
<evidence type="ECO:0000313" key="2">
    <source>
        <dbReference type="Proteomes" id="UP000316882"/>
    </source>
</evidence>
<name>A0A4Y3PIF6_BREPA</name>
<protein>
    <submittedName>
        <fullName evidence="1">Uncharacterized protein</fullName>
    </submittedName>
</protein>
<keyword evidence="2" id="KW-1185">Reference proteome</keyword>
<dbReference type="Proteomes" id="UP000316882">
    <property type="component" value="Unassembled WGS sequence"/>
</dbReference>
<comment type="caution">
    <text evidence="1">The sequence shown here is derived from an EMBL/GenBank/DDBJ whole genome shotgun (WGS) entry which is preliminary data.</text>
</comment>
<evidence type="ECO:0000313" key="1">
    <source>
        <dbReference type="EMBL" id="GEB34280.1"/>
    </source>
</evidence>